<comment type="caution">
    <text evidence="8">The sequence shown here is derived from an EMBL/GenBank/DDBJ whole genome shotgun (WGS) entry which is preliminary data.</text>
</comment>
<feature type="compositionally biased region" description="Basic residues" evidence="6">
    <location>
        <begin position="21"/>
        <end position="31"/>
    </location>
</feature>
<keyword evidence="3 4" id="KW-0413">Isomerase</keyword>
<dbReference type="PANTHER" id="PTHR10657">
    <property type="entry name" value="PEPTIDYL-PROLYL CIS-TRANS ISOMERASE"/>
    <property type="match status" value="1"/>
</dbReference>
<organism evidence="8 9">
    <name type="scientific">Datura stramonium</name>
    <name type="common">Jimsonweed</name>
    <name type="synonym">Common thornapple</name>
    <dbReference type="NCBI Taxonomy" id="4076"/>
    <lineage>
        <taxon>Eukaryota</taxon>
        <taxon>Viridiplantae</taxon>
        <taxon>Streptophyta</taxon>
        <taxon>Embryophyta</taxon>
        <taxon>Tracheophyta</taxon>
        <taxon>Spermatophyta</taxon>
        <taxon>Magnoliopsida</taxon>
        <taxon>eudicotyledons</taxon>
        <taxon>Gunneridae</taxon>
        <taxon>Pentapetalae</taxon>
        <taxon>asterids</taxon>
        <taxon>lamiids</taxon>
        <taxon>Solanales</taxon>
        <taxon>Solanaceae</taxon>
        <taxon>Solanoideae</taxon>
        <taxon>Datureae</taxon>
        <taxon>Datura</taxon>
    </lineage>
</organism>
<evidence type="ECO:0000256" key="1">
    <source>
        <dbReference type="ARBA" id="ARBA00000971"/>
    </source>
</evidence>
<comment type="catalytic activity">
    <reaction evidence="1 5">
        <text>[protein]-peptidylproline (omega=180) = [protein]-peptidylproline (omega=0)</text>
        <dbReference type="Rhea" id="RHEA:16237"/>
        <dbReference type="Rhea" id="RHEA-COMP:10747"/>
        <dbReference type="Rhea" id="RHEA-COMP:10748"/>
        <dbReference type="ChEBI" id="CHEBI:83833"/>
        <dbReference type="ChEBI" id="CHEBI:83834"/>
        <dbReference type="EC" id="5.2.1.8"/>
    </reaction>
</comment>
<evidence type="ECO:0000259" key="7">
    <source>
        <dbReference type="PROSITE" id="PS50198"/>
    </source>
</evidence>
<evidence type="ECO:0000256" key="6">
    <source>
        <dbReference type="SAM" id="MobiDB-lite"/>
    </source>
</evidence>
<protein>
    <recommendedName>
        <fullName evidence="5">Peptidyl-prolyl cis-trans isomerase</fullName>
        <ecNumber evidence="5">5.2.1.8</ecNumber>
    </recommendedName>
</protein>
<feature type="domain" description="PpiC" evidence="7">
    <location>
        <begin position="12"/>
        <end position="127"/>
    </location>
</feature>
<evidence type="ECO:0000256" key="3">
    <source>
        <dbReference type="ARBA" id="ARBA00023235"/>
    </source>
</evidence>
<evidence type="ECO:0000313" key="8">
    <source>
        <dbReference type="EMBL" id="MCE0480991.1"/>
    </source>
</evidence>
<evidence type="ECO:0000256" key="4">
    <source>
        <dbReference type="PROSITE-ProRule" id="PRU00278"/>
    </source>
</evidence>
<sequence>MSSSSSRSGAGGEKVKASHILIKHQGSRRKASWKDPDGRVISNTTKDAAVSQLKSLREDIVSGKAKFEDVAASYSHCNSAKRGGDLGSFGKGQMQKPFEEATYALKVGEVSDIVETDSGVHIILRTA</sequence>
<dbReference type="InterPro" id="IPR046357">
    <property type="entry name" value="PPIase_dom_sf"/>
</dbReference>
<dbReference type="GO" id="GO:0016853">
    <property type="term" value="F:isomerase activity"/>
    <property type="evidence" value="ECO:0007669"/>
    <property type="project" value="UniProtKB-KW"/>
</dbReference>
<proteinExistence type="predicted"/>
<keyword evidence="9" id="KW-1185">Reference proteome</keyword>
<evidence type="ECO:0000256" key="2">
    <source>
        <dbReference type="ARBA" id="ARBA00023110"/>
    </source>
</evidence>
<dbReference type="EMBL" id="JACEIK010005215">
    <property type="protein sequence ID" value="MCE0480991.1"/>
    <property type="molecule type" value="Genomic_DNA"/>
</dbReference>
<dbReference type="InterPro" id="IPR023058">
    <property type="entry name" value="PPIase_PpiC_CS"/>
</dbReference>
<keyword evidence="2 4" id="KW-0697">Rotamase</keyword>
<dbReference type="PROSITE" id="PS01096">
    <property type="entry name" value="PPIC_PPIASE_1"/>
    <property type="match status" value="1"/>
</dbReference>
<dbReference type="PANTHER" id="PTHR10657:SF41">
    <property type="entry name" value="PEPTIDYL-PROLYL CIS-TRANS ISOMERASE PIN1"/>
    <property type="match status" value="1"/>
</dbReference>
<dbReference type="Gene3D" id="3.10.50.40">
    <property type="match status" value="1"/>
</dbReference>
<reference evidence="8 9" key="1">
    <citation type="journal article" date="2021" name="BMC Genomics">
        <title>Datura genome reveals duplications of psychoactive alkaloid biosynthetic genes and high mutation rate following tissue culture.</title>
        <authorList>
            <person name="Rajewski A."/>
            <person name="Carter-House D."/>
            <person name="Stajich J."/>
            <person name="Litt A."/>
        </authorList>
    </citation>
    <scope>NUCLEOTIDE SEQUENCE [LARGE SCALE GENOMIC DNA]</scope>
    <source>
        <strain evidence="8">AR-01</strain>
    </source>
</reference>
<dbReference type="EC" id="5.2.1.8" evidence="5"/>
<dbReference type="Proteomes" id="UP000823775">
    <property type="component" value="Unassembled WGS sequence"/>
</dbReference>
<feature type="region of interest" description="Disordered" evidence="6">
    <location>
        <begin position="1"/>
        <end position="41"/>
    </location>
</feature>
<evidence type="ECO:0000256" key="5">
    <source>
        <dbReference type="RuleBase" id="RU363014"/>
    </source>
</evidence>
<dbReference type="InterPro" id="IPR051370">
    <property type="entry name" value="PPIase_Pin1"/>
</dbReference>
<name>A0ABS8VKB2_DATST</name>
<dbReference type="InterPro" id="IPR000297">
    <property type="entry name" value="PPIase_PpiC"/>
</dbReference>
<dbReference type="PROSITE" id="PS50198">
    <property type="entry name" value="PPIC_PPIASE_2"/>
    <property type="match status" value="1"/>
</dbReference>
<dbReference type="SUPFAM" id="SSF54534">
    <property type="entry name" value="FKBP-like"/>
    <property type="match status" value="1"/>
</dbReference>
<dbReference type="Pfam" id="PF00639">
    <property type="entry name" value="Rotamase"/>
    <property type="match status" value="1"/>
</dbReference>
<accession>A0ABS8VKB2</accession>
<gene>
    <name evidence="8" type="primary">PIN1AT_2</name>
    <name evidence="8" type="ORF">HAX54_038312</name>
</gene>
<evidence type="ECO:0000313" key="9">
    <source>
        <dbReference type="Proteomes" id="UP000823775"/>
    </source>
</evidence>